<dbReference type="InterPro" id="IPR009003">
    <property type="entry name" value="Peptidase_S1_PA"/>
</dbReference>
<dbReference type="InterPro" id="IPR050966">
    <property type="entry name" value="Glutamyl_endopeptidase"/>
</dbReference>
<dbReference type="PROSITE" id="PS00134">
    <property type="entry name" value="TRYPSIN_HIS"/>
    <property type="match status" value="1"/>
</dbReference>
<proteinExistence type="predicted"/>
<dbReference type="InterPro" id="IPR043504">
    <property type="entry name" value="Peptidase_S1_PA_chymotrypsin"/>
</dbReference>
<organism evidence="4 5">
    <name type="scientific">Rhodalgimonas zhirmunskyi</name>
    <dbReference type="NCBI Taxonomy" id="2964767"/>
    <lineage>
        <taxon>Bacteria</taxon>
        <taxon>Pseudomonadati</taxon>
        <taxon>Pseudomonadota</taxon>
        <taxon>Alphaproteobacteria</taxon>
        <taxon>Rhodobacterales</taxon>
        <taxon>Roseobacteraceae</taxon>
        <taxon>Rhodalgimonas</taxon>
    </lineage>
</organism>
<dbReference type="PROSITE" id="PS50240">
    <property type="entry name" value="TRYPSIN_DOM"/>
    <property type="match status" value="1"/>
</dbReference>
<reference evidence="4" key="2">
    <citation type="submission" date="2023-04" db="EMBL/GenBank/DDBJ databases">
        <title>'Rhodoalgimonas zhirmunskyi' gen. nov., isolated from a red alga.</title>
        <authorList>
            <person name="Nedashkovskaya O.I."/>
            <person name="Otstavnykh N.Y."/>
            <person name="Bystritskaya E.P."/>
            <person name="Balabanova L.A."/>
            <person name="Isaeva M.P."/>
        </authorList>
    </citation>
    <scope>NUCLEOTIDE SEQUENCE</scope>
    <source>
        <strain evidence="4">10Alg 79</strain>
    </source>
</reference>
<dbReference type="RefSeq" id="WP_317625708.1">
    <property type="nucleotide sequence ID" value="NZ_JANFFA010000002.1"/>
</dbReference>
<evidence type="ECO:0000256" key="1">
    <source>
        <dbReference type="ARBA" id="ARBA00022729"/>
    </source>
</evidence>
<dbReference type="EMBL" id="JANFFA010000002">
    <property type="protein sequence ID" value="MDQ2094090.1"/>
    <property type="molecule type" value="Genomic_DNA"/>
</dbReference>
<reference evidence="4" key="1">
    <citation type="submission" date="2022-07" db="EMBL/GenBank/DDBJ databases">
        <authorList>
            <person name="Otstavnykh N."/>
            <person name="Isaeva M."/>
            <person name="Bystritskaya E."/>
        </authorList>
    </citation>
    <scope>NUCLEOTIDE SEQUENCE</scope>
    <source>
        <strain evidence="4">10Alg 79</strain>
    </source>
</reference>
<dbReference type="AlphaFoldDB" id="A0AAJ1U5P4"/>
<gene>
    <name evidence="4" type="ORF">NOI20_08215</name>
</gene>
<feature type="chain" id="PRO_5042607508" evidence="2">
    <location>
        <begin position="24"/>
        <end position="273"/>
    </location>
</feature>
<dbReference type="PANTHER" id="PTHR15462:SF8">
    <property type="entry name" value="SERINE PROTEASE"/>
    <property type="match status" value="1"/>
</dbReference>
<dbReference type="InterPro" id="IPR001314">
    <property type="entry name" value="Peptidase_S1A"/>
</dbReference>
<sequence>MRRGAVLALLIATALALPSVAAAQSALTRLTDRADIFGWEAVGRIDLGDGYCSGTLIAPDLVLTAAHCVYDKASGKARDPKRMVFRAGLRDGKAIASRAVAKVVAHPDYDPRAPIGLEMIRSDAALLRLEHAIPAPIAAPFHVYDGPQPKGEVSVVSFGKGRDDALSWQKSCSILGRQDGVIAFDCNVTYGSSGAPVFVRDGGRMRILSLVSSGNPSGEDHRAFGMELAPVVTMLKRKMRSLPAVGAAPKTAKVRRLTAGSTDRSTGAKFIKP</sequence>
<feature type="signal peptide" evidence="2">
    <location>
        <begin position="1"/>
        <end position="23"/>
    </location>
</feature>
<dbReference type="SMART" id="SM00020">
    <property type="entry name" value="Tryp_SPc"/>
    <property type="match status" value="1"/>
</dbReference>
<dbReference type="InterPro" id="IPR018114">
    <property type="entry name" value="TRYPSIN_HIS"/>
</dbReference>
<dbReference type="GO" id="GO:0006508">
    <property type="term" value="P:proteolysis"/>
    <property type="evidence" value="ECO:0007669"/>
    <property type="project" value="InterPro"/>
</dbReference>
<keyword evidence="5" id="KW-1185">Reference proteome</keyword>
<comment type="caution">
    <text evidence="4">The sequence shown here is derived from an EMBL/GenBank/DDBJ whole genome shotgun (WGS) entry which is preliminary data.</text>
</comment>
<dbReference type="SUPFAM" id="SSF50494">
    <property type="entry name" value="Trypsin-like serine proteases"/>
    <property type="match status" value="1"/>
</dbReference>
<accession>A0AAJ1U5P4</accession>
<keyword evidence="1 2" id="KW-0732">Signal</keyword>
<dbReference type="PRINTS" id="PR00722">
    <property type="entry name" value="CHYMOTRYPSIN"/>
</dbReference>
<dbReference type="InterPro" id="IPR001254">
    <property type="entry name" value="Trypsin_dom"/>
</dbReference>
<evidence type="ECO:0000259" key="3">
    <source>
        <dbReference type="PROSITE" id="PS50240"/>
    </source>
</evidence>
<evidence type="ECO:0000313" key="5">
    <source>
        <dbReference type="Proteomes" id="UP001227162"/>
    </source>
</evidence>
<dbReference type="Pfam" id="PF13365">
    <property type="entry name" value="Trypsin_2"/>
    <property type="match status" value="1"/>
</dbReference>
<dbReference type="PANTHER" id="PTHR15462">
    <property type="entry name" value="SERINE PROTEASE"/>
    <property type="match status" value="1"/>
</dbReference>
<dbReference type="GO" id="GO:0004252">
    <property type="term" value="F:serine-type endopeptidase activity"/>
    <property type="evidence" value="ECO:0007669"/>
    <property type="project" value="InterPro"/>
</dbReference>
<name>A0AAJ1U5P4_9RHOB</name>
<evidence type="ECO:0000313" key="4">
    <source>
        <dbReference type="EMBL" id="MDQ2094090.1"/>
    </source>
</evidence>
<protein>
    <submittedName>
        <fullName evidence="4">Trypsin-like peptidase domain-containing protein</fullName>
    </submittedName>
</protein>
<feature type="domain" description="Peptidase S1" evidence="3">
    <location>
        <begin position="20"/>
        <end position="273"/>
    </location>
</feature>
<dbReference type="Gene3D" id="2.40.10.10">
    <property type="entry name" value="Trypsin-like serine proteases"/>
    <property type="match status" value="2"/>
</dbReference>
<evidence type="ECO:0000256" key="2">
    <source>
        <dbReference type="SAM" id="SignalP"/>
    </source>
</evidence>
<dbReference type="Proteomes" id="UP001227162">
    <property type="component" value="Unassembled WGS sequence"/>
</dbReference>